<organism evidence="13 14">
    <name type="scientific">Spectribacter acetivorans</name>
    <dbReference type="NCBI Taxonomy" id="3075603"/>
    <lineage>
        <taxon>Bacteria</taxon>
        <taxon>Pseudomonadati</taxon>
        <taxon>Pseudomonadota</taxon>
        <taxon>Gammaproteobacteria</taxon>
        <taxon>Salinisphaerales</taxon>
        <taxon>Salinisphaeraceae</taxon>
        <taxon>Spectribacter</taxon>
    </lineage>
</organism>
<evidence type="ECO:0000313" key="13">
    <source>
        <dbReference type="EMBL" id="MDT0618018.1"/>
    </source>
</evidence>
<comment type="caution">
    <text evidence="13">The sequence shown here is derived from an EMBL/GenBank/DDBJ whole genome shotgun (WGS) entry which is preliminary data.</text>
</comment>
<evidence type="ECO:0000313" key="14">
    <source>
        <dbReference type="Proteomes" id="UP001259982"/>
    </source>
</evidence>
<evidence type="ECO:0000259" key="12">
    <source>
        <dbReference type="PROSITE" id="PS51123"/>
    </source>
</evidence>
<evidence type="ECO:0000256" key="7">
    <source>
        <dbReference type="ARBA" id="ARBA00023114"/>
    </source>
</evidence>
<dbReference type="Proteomes" id="UP001259982">
    <property type="component" value="Unassembled WGS sequence"/>
</dbReference>
<feature type="signal peptide" evidence="11">
    <location>
        <begin position="1"/>
        <end position="22"/>
    </location>
</feature>
<keyword evidence="5 11" id="KW-0732">Signal</keyword>
<dbReference type="SUPFAM" id="SSF56925">
    <property type="entry name" value="OMPA-like"/>
    <property type="match status" value="1"/>
</dbReference>
<keyword evidence="3" id="KW-1134">Transmembrane beta strand</keyword>
<dbReference type="InterPro" id="IPR006690">
    <property type="entry name" value="OMPA-like_CS"/>
</dbReference>
<dbReference type="InterPro" id="IPR006664">
    <property type="entry name" value="OMP_bac"/>
</dbReference>
<evidence type="ECO:0000256" key="5">
    <source>
        <dbReference type="ARBA" id="ARBA00022729"/>
    </source>
</evidence>
<feature type="domain" description="OmpA-like" evidence="12">
    <location>
        <begin position="256"/>
        <end position="371"/>
    </location>
</feature>
<comment type="subcellular location">
    <subcellularLocation>
        <location evidence="1">Cell outer membrane</location>
        <topology evidence="1">Multi-pass membrane protein</topology>
    </subcellularLocation>
</comment>
<keyword evidence="7" id="KW-0626">Porin</keyword>
<reference evidence="13 14" key="1">
    <citation type="submission" date="2023-09" db="EMBL/GenBank/DDBJ databases">
        <authorList>
            <person name="Rey-Velasco X."/>
        </authorList>
    </citation>
    <scope>NUCLEOTIDE SEQUENCE [LARGE SCALE GENOMIC DNA]</scope>
    <source>
        <strain evidence="13 14">P385</strain>
    </source>
</reference>
<keyword evidence="4" id="KW-0812">Transmembrane</keyword>
<accession>A0ABU3B771</accession>
<dbReference type="InterPro" id="IPR028974">
    <property type="entry name" value="TSP_type-3_rpt"/>
</dbReference>
<dbReference type="InterPro" id="IPR036737">
    <property type="entry name" value="OmpA-like_sf"/>
</dbReference>
<evidence type="ECO:0000256" key="11">
    <source>
        <dbReference type="SAM" id="SignalP"/>
    </source>
</evidence>
<evidence type="ECO:0000256" key="3">
    <source>
        <dbReference type="ARBA" id="ARBA00022452"/>
    </source>
</evidence>
<dbReference type="InterPro" id="IPR027385">
    <property type="entry name" value="Beta-barrel_OMP"/>
</dbReference>
<evidence type="ECO:0000256" key="10">
    <source>
        <dbReference type="PROSITE-ProRule" id="PRU00473"/>
    </source>
</evidence>
<proteinExistence type="predicted"/>
<dbReference type="CDD" id="cd07185">
    <property type="entry name" value="OmpA_C-like"/>
    <property type="match status" value="1"/>
</dbReference>
<keyword evidence="8 10" id="KW-0472">Membrane</keyword>
<keyword evidence="6" id="KW-0406">Ion transport</keyword>
<evidence type="ECO:0000256" key="1">
    <source>
        <dbReference type="ARBA" id="ARBA00004571"/>
    </source>
</evidence>
<dbReference type="EMBL" id="JAVRHY010000004">
    <property type="protein sequence ID" value="MDT0618018.1"/>
    <property type="molecule type" value="Genomic_DNA"/>
</dbReference>
<dbReference type="PROSITE" id="PS01068">
    <property type="entry name" value="OMPA_1"/>
    <property type="match status" value="1"/>
</dbReference>
<dbReference type="PRINTS" id="PR01023">
    <property type="entry name" value="NAFLGMOTY"/>
</dbReference>
<dbReference type="InterPro" id="IPR011250">
    <property type="entry name" value="OMP/PagP_B-barrel"/>
</dbReference>
<dbReference type="RefSeq" id="WP_311658033.1">
    <property type="nucleotide sequence ID" value="NZ_JAVRHY010000004.1"/>
</dbReference>
<evidence type="ECO:0000256" key="8">
    <source>
        <dbReference type="ARBA" id="ARBA00023136"/>
    </source>
</evidence>
<keyword evidence="2" id="KW-0813">Transport</keyword>
<evidence type="ECO:0000256" key="6">
    <source>
        <dbReference type="ARBA" id="ARBA00023065"/>
    </source>
</evidence>
<dbReference type="InterPro" id="IPR006665">
    <property type="entry name" value="OmpA-like"/>
</dbReference>
<feature type="chain" id="PRO_5046119736" evidence="11">
    <location>
        <begin position="23"/>
        <end position="371"/>
    </location>
</feature>
<dbReference type="SUPFAM" id="SSF103088">
    <property type="entry name" value="OmpA-like"/>
    <property type="match status" value="1"/>
</dbReference>
<evidence type="ECO:0000256" key="4">
    <source>
        <dbReference type="ARBA" id="ARBA00022692"/>
    </source>
</evidence>
<gene>
    <name evidence="13" type="ORF">RM531_06000</name>
</gene>
<dbReference type="Pfam" id="PF00691">
    <property type="entry name" value="OmpA"/>
    <property type="match status" value="1"/>
</dbReference>
<dbReference type="Gene3D" id="2.40.160.20">
    <property type="match status" value="1"/>
</dbReference>
<dbReference type="SUPFAM" id="SSF103647">
    <property type="entry name" value="TSP type-3 repeat"/>
    <property type="match status" value="1"/>
</dbReference>
<keyword evidence="14" id="KW-1185">Reference proteome</keyword>
<dbReference type="Pfam" id="PF13505">
    <property type="entry name" value="OMP_b-brl"/>
    <property type="match status" value="1"/>
</dbReference>
<evidence type="ECO:0000256" key="2">
    <source>
        <dbReference type="ARBA" id="ARBA00022448"/>
    </source>
</evidence>
<dbReference type="PRINTS" id="PR01021">
    <property type="entry name" value="OMPADOMAIN"/>
</dbReference>
<dbReference type="InterPro" id="IPR050330">
    <property type="entry name" value="Bact_OuterMem_StrucFunc"/>
</dbReference>
<keyword evidence="9" id="KW-0998">Cell outer membrane</keyword>
<protein>
    <submittedName>
        <fullName evidence="13">OmpA family protein</fullName>
    </submittedName>
</protein>
<sequence length="371" mass="40599">MIRRTIIVAILGGGIVAPSAFAQSEPERQVAADVAATDRSGPYFSAMPYAFFPDDNRLTDGKVSDGIALGFGWHLRNQFDVEVQAFRTVIETEDLNIPGLTDFYQYGASIDLRYRLLRGQGWTPYGLIGAGVVHNDVVPDSADDTGAFGNVGLGFVTAELGGYAVRIRGEGRYIHDDYEFGNESGMDDWRVSLGVEIPLGSRVVEKEVVREVVREKQVIKEVPAKITDSDGDGVPDQNDRCPDTLRGLRVDSRGCAEKNQTLRLEGVTFALDSAQLTPGARTTLDRVVRSLQGQPTQRVEIAGHTDSTGSASYNQNLSQERAASVRSYLVSAGIESFRLVARGYGETQPVASNETDYGRARNRRVEFRVLQ</sequence>
<dbReference type="PROSITE" id="PS51123">
    <property type="entry name" value="OMPA_2"/>
    <property type="match status" value="1"/>
</dbReference>
<dbReference type="PANTHER" id="PTHR30329:SF21">
    <property type="entry name" value="LIPOPROTEIN YIAD-RELATED"/>
    <property type="match status" value="1"/>
</dbReference>
<evidence type="ECO:0000256" key="9">
    <source>
        <dbReference type="ARBA" id="ARBA00023237"/>
    </source>
</evidence>
<dbReference type="Gene3D" id="3.30.1330.60">
    <property type="entry name" value="OmpA-like domain"/>
    <property type="match status" value="1"/>
</dbReference>
<dbReference type="PANTHER" id="PTHR30329">
    <property type="entry name" value="STATOR ELEMENT OF FLAGELLAR MOTOR COMPLEX"/>
    <property type="match status" value="1"/>
</dbReference>
<name>A0ABU3B771_9GAMM</name>